<dbReference type="EMBL" id="JAGSXH010000095">
    <property type="protein sequence ID" value="MBS2965667.1"/>
    <property type="molecule type" value="Genomic_DNA"/>
</dbReference>
<evidence type="ECO:0000256" key="1">
    <source>
        <dbReference type="ARBA" id="ARBA00022679"/>
    </source>
</evidence>
<protein>
    <submittedName>
        <fullName evidence="5">Carbohydrate kinase family protein</fullName>
    </submittedName>
</protein>
<reference evidence="5" key="1">
    <citation type="submission" date="2021-04" db="EMBL/GenBank/DDBJ databases">
        <title>Genome based classification of Actinospica acidithermotolerans sp. nov., an actinobacterium isolated from an Indonesian hot spring.</title>
        <authorList>
            <person name="Kusuma A.B."/>
            <person name="Putra K.E."/>
            <person name="Nafisah S."/>
            <person name="Loh J."/>
            <person name="Nouioui I."/>
            <person name="Goodfellow M."/>
        </authorList>
    </citation>
    <scope>NUCLEOTIDE SEQUENCE</scope>
    <source>
        <strain evidence="5">DSM 45618</strain>
    </source>
</reference>
<dbReference type="Pfam" id="PF00294">
    <property type="entry name" value="PfkB"/>
    <property type="match status" value="1"/>
</dbReference>
<proteinExistence type="predicted"/>
<dbReference type="GO" id="GO:0016301">
    <property type="term" value="F:kinase activity"/>
    <property type="evidence" value="ECO:0007669"/>
    <property type="project" value="UniProtKB-KW"/>
</dbReference>
<dbReference type="Proteomes" id="UP000677913">
    <property type="component" value="Unassembled WGS sequence"/>
</dbReference>
<dbReference type="PANTHER" id="PTHR10584:SF167">
    <property type="entry name" value="PFKB DOMAIN PROTEIN"/>
    <property type="match status" value="1"/>
</dbReference>
<organism evidence="5 6">
    <name type="scientific">Actinocrinis puniceicyclus</name>
    <dbReference type="NCBI Taxonomy" id="977794"/>
    <lineage>
        <taxon>Bacteria</taxon>
        <taxon>Bacillati</taxon>
        <taxon>Actinomycetota</taxon>
        <taxon>Actinomycetes</taxon>
        <taxon>Catenulisporales</taxon>
        <taxon>Actinospicaceae</taxon>
        <taxon>Actinocrinis</taxon>
    </lineage>
</organism>
<keyword evidence="6" id="KW-1185">Reference proteome</keyword>
<dbReference type="PANTHER" id="PTHR10584">
    <property type="entry name" value="SUGAR KINASE"/>
    <property type="match status" value="1"/>
</dbReference>
<keyword evidence="2 5" id="KW-0418">Kinase</keyword>
<dbReference type="Gene3D" id="3.40.1190.20">
    <property type="match status" value="1"/>
</dbReference>
<feature type="region of interest" description="Disordered" evidence="3">
    <location>
        <begin position="308"/>
        <end position="333"/>
    </location>
</feature>
<dbReference type="RefSeq" id="WP_211470020.1">
    <property type="nucleotide sequence ID" value="NZ_JAGSXH010000095.1"/>
</dbReference>
<evidence type="ECO:0000259" key="4">
    <source>
        <dbReference type="Pfam" id="PF00294"/>
    </source>
</evidence>
<comment type="caution">
    <text evidence="5">The sequence shown here is derived from an EMBL/GenBank/DDBJ whole genome shotgun (WGS) entry which is preliminary data.</text>
</comment>
<dbReference type="InterPro" id="IPR011611">
    <property type="entry name" value="PfkB_dom"/>
</dbReference>
<gene>
    <name evidence="5" type="ORF">KGA66_21630</name>
</gene>
<dbReference type="AlphaFoldDB" id="A0A8J7WSI9"/>
<sequence>MSRVVVVGVSSLYITVPVERFPVPYEPTCRPAWTHVGVGGVGAHVARVLRALDEEVDLCTVVGDDSAGAAIRRELCRHGLDGPGVVTGPGSSLGVVLVDESGRRAGRPCLAAVDAVTYPAPTFADTVAGADLAVVTNTVFARELLPIAARLRVPVAVDVHLIGDLEDPYDRPWLQVADVLFCSHEALPCPPAEWIRRVFSRYPGCSIVAVGCGPRGCVVGTRDGALLRAAAVAPRGVVNTTGAGDALFASFLHGWLAGGNPVQALAQAVVYAGWKIGDRSPVEAQLSSAELGGLLTRHRVRITAGRWDRGAAPGPAHPGSARPHNGPPAVTGN</sequence>
<keyword evidence="1" id="KW-0808">Transferase</keyword>
<evidence type="ECO:0000256" key="3">
    <source>
        <dbReference type="SAM" id="MobiDB-lite"/>
    </source>
</evidence>
<dbReference type="SUPFAM" id="SSF53613">
    <property type="entry name" value="Ribokinase-like"/>
    <property type="match status" value="1"/>
</dbReference>
<feature type="domain" description="Carbohydrate kinase PfkB" evidence="4">
    <location>
        <begin position="1"/>
        <end position="280"/>
    </location>
</feature>
<evidence type="ECO:0000256" key="2">
    <source>
        <dbReference type="ARBA" id="ARBA00022777"/>
    </source>
</evidence>
<accession>A0A8J7WSI9</accession>
<evidence type="ECO:0000313" key="6">
    <source>
        <dbReference type="Proteomes" id="UP000677913"/>
    </source>
</evidence>
<name>A0A8J7WSI9_9ACTN</name>
<feature type="compositionally biased region" description="Low complexity" evidence="3">
    <location>
        <begin position="310"/>
        <end position="324"/>
    </location>
</feature>
<dbReference type="InterPro" id="IPR029056">
    <property type="entry name" value="Ribokinase-like"/>
</dbReference>
<evidence type="ECO:0000313" key="5">
    <source>
        <dbReference type="EMBL" id="MBS2965667.1"/>
    </source>
</evidence>